<organism evidence="5">
    <name type="scientific">human gut metagenome</name>
    <dbReference type="NCBI Taxonomy" id="408170"/>
    <lineage>
        <taxon>unclassified sequences</taxon>
        <taxon>metagenomes</taxon>
        <taxon>organismal metagenomes</taxon>
    </lineage>
</organism>
<protein>
    <submittedName>
        <fullName evidence="5">Transcriptional regulator, LacI family</fullName>
    </submittedName>
</protein>
<comment type="caution">
    <text evidence="5">The sequence shown here is derived from an EMBL/GenBank/DDBJ whole genome shotgun (WGS) entry which is preliminary data.</text>
</comment>
<dbReference type="AlphaFoldDB" id="K1TH38"/>
<dbReference type="SUPFAM" id="SSF53822">
    <property type="entry name" value="Periplasmic binding protein-like I"/>
    <property type="match status" value="1"/>
</dbReference>
<dbReference type="PANTHER" id="PTHR30146">
    <property type="entry name" value="LACI-RELATED TRANSCRIPTIONAL REPRESSOR"/>
    <property type="match status" value="1"/>
</dbReference>
<dbReference type="InterPro" id="IPR046335">
    <property type="entry name" value="LacI/GalR-like_sensor"/>
</dbReference>
<sequence>DRYYPELETNYVIVDNEESSCGVVSSLIGAGCRRIALLTTDTHLLVMGRRIQGYRDALSAAGIEADPALCVEVNRATYVEAIVEALDALFERCPDVDGFFFTTHYLALETMRYFIERGIDYHRRFRFACFHTTTALDILAPEMLVTQMPIEEMGTRAVDMLLENIRDRGKFRPQGVVLQNRIMG</sequence>
<dbReference type="InterPro" id="IPR028082">
    <property type="entry name" value="Peripla_BP_I"/>
</dbReference>
<proteinExistence type="predicted"/>
<feature type="non-terminal residue" evidence="5">
    <location>
        <position position="1"/>
    </location>
</feature>
<evidence type="ECO:0000256" key="2">
    <source>
        <dbReference type="ARBA" id="ARBA00023125"/>
    </source>
</evidence>
<evidence type="ECO:0000256" key="3">
    <source>
        <dbReference type="ARBA" id="ARBA00023163"/>
    </source>
</evidence>
<feature type="domain" description="Transcriptional regulator LacI/GalR-like sensor" evidence="4">
    <location>
        <begin position="26"/>
        <end position="174"/>
    </location>
</feature>
<name>K1TH38_9ZZZZ</name>
<dbReference type="Gene3D" id="3.40.50.2300">
    <property type="match status" value="2"/>
</dbReference>
<dbReference type="EMBL" id="AJWZ01004363">
    <property type="protein sequence ID" value="EKC65655.1"/>
    <property type="molecule type" value="Genomic_DNA"/>
</dbReference>
<evidence type="ECO:0000259" key="4">
    <source>
        <dbReference type="Pfam" id="PF13377"/>
    </source>
</evidence>
<keyword evidence="2" id="KW-0238">DNA-binding</keyword>
<keyword evidence="1" id="KW-0805">Transcription regulation</keyword>
<reference evidence="5" key="1">
    <citation type="journal article" date="2013" name="Environ. Microbiol.">
        <title>Microbiota from the distal guts of lean and obese adolescents exhibit partial functional redundancy besides clear differences in community structure.</title>
        <authorList>
            <person name="Ferrer M."/>
            <person name="Ruiz A."/>
            <person name="Lanza F."/>
            <person name="Haange S.B."/>
            <person name="Oberbach A."/>
            <person name="Till H."/>
            <person name="Bargiela R."/>
            <person name="Campoy C."/>
            <person name="Segura M.T."/>
            <person name="Richter M."/>
            <person name="von Bergen M."/>
            <person name="Seifert J."/>
            <person name="Suarez A."/>
        </authorList>
    </citation>
    <scope>NUCLEOTIDE SEQUENCE</scope>
</reference>
<dbReference type="GO" id="GO:0000976">
    <property type="term" value="F:transcription cis-regulatory region binding"/>
    <property type="evidence" value="ECO:0007669"/>
    <property type="project" value="TreeGrafter"/>
</dbReference>
<evidence type="ECO:0000256" key="1">
    <source>
        <dbReference type="ARBA" id="ARBA00023015"/>
    </source>
</evidence>
<dbReference type="PANTHER" id="PTHR30146:SF109">
    <property type="entry name" value="HTH-TYPE TRANSCRIPTIONAL REGULATOR GALS"/>
    <property type="match status" value="1"/>
</dbReference>
<dbReference type="GO" id="GO:0003700">
    <property type="term" value="F:DNA-binding transcription factor activity"/>
    <property type="evidence" value="ECO:0007669"/>
    <property type="project" value="TreeGrafter"/>
</dbReference>
<gene>
    <name evidence="5" type="ORF">OBE_06347</name>
</gene>
<dbReference type="Pfam" id="PF13377">
    <property type="entry name" value="Peripla_BP_3"/>
    <property type="match status" value="1"/>
</dbReference>
<accession>K1TH38</accession>
<keyword evidence="3" id="KW-0804">Transcription</keyword>
<evidence type="ECO:0000313" key="5">
    <source>
        <dbReference type="EMBL" id="EKC65655.1"/>
    </source>
</evidence>